<protein>
    <submittedName>
        <fullName evidence="2">Glycosyltransferase family 4 protein</fullName>
    </submittedName>
</protein>
<dbReference type="EMBL" id="JAQOUE010000001">
    <property type="protein sequence ID" value="MDT7041799.1"/>
    <property type="molecule type" value="Genomic_DNA"/>
</dbReference>
<organism evidence="2 3">
    <name type="scientific">Candidatus Nitronereus thalassa</name>
    <dbReference type="NCBI Taxonomy" id="3020898"/>
    <lineage>
        <taxon>Bacteria</taxon>
        <taxon>Pseudomonadati</taxon>
        <taxon>Nitrospirota</taxon>
        <taxon>Nitrospiria</taxon>
        <taxon>Nitrospirales</taxon>
        <taxon>Nitrospiraceae</taxon>
        <taxon>Candidatus Nitronereus</taxon>
    </lineage>
</organism>
<dbReference type="CDD" id="cd03801">
    <property type="entry name" value="GT4_PimA-like"/>
    <property type="match status" value="1"/>
</dbReference>
<dbReference type="Proteomes" id="UP001250932">
    <property type="component" value="Unassembled WGS sequence"/>
</dbReference>
<dbReference type="PANTHER" id="PTHR12526">
    <property type="entry name" value="GLYCOSYLTRANSFERASE"/>
    <property type="match status" value="1"/>
</dbReference>
<evidence type="ECO:0000313" key="2">
    <source>
        <dbReference type="EMBL" id="MDT7041799.1"/>
    </source>
</evidence>
<dbReference type="RefSeq" id="WP_313832147.1">
    <property type="nucleotide sequence ID" value="NZ_JAQOUE010000001.1"/>
</dbReference>
<accession>A0ABU3K605</accession>
<name>A0ABU3K605_9BACT</name>
<sequence length="346" mass="39599">MTKIKVLQAAHRLDMGGTEKALQVFCKYLDKSKFEVMACGWQQGGCRVNELEKLGIPVIVGPVDLDAIVREHKIDICHVYRSGHHEPGSLPSKSNGWPKIVETSIFHDFDPIEGERIDCHLFMSEFSQMRYLQRESPRASAQYAVMYNPVDFEELLPRQKEFSYTIGRCSRADDAKWHRVCIDCLPKVFRKVPEAQCVIQGIPNTMRERLAQLSLGERVKISEPNVHVQEFYQKIDIFTHGARVGETFGSVIAEAMANKIPVVTLSTPRGKKSNAQVELVEDRVTGFVCRWSWQYANAVIELLRNHDLRARFARQGYEKAREKFEASRLTRKLESVYTSLMDGPHV</sequence>
<reference evidence="2 3" key="1">
    <citation type="journal article" date="2023" name="ISME J.">
        <title>Cultivation and genomic characterization of novel and ubiquitous marine nitrite-oxidizing bacteria from the Nitrospirales.</title>
        <authorList>
            <person name="Mueller A.J."/>
            <person name="Daebeler A."/>
            <person name="Herbold C.W."/>
            <person name="Kirkegaard R.H."/>
            <person name="Daims H."/>
        </authorList>
    </citation>
    <scope>NUCLEOTIDE SEQUENCE [LARGE SCALE GENOMIC DNA]</scope>
    <source>
        <strain evidence="2 3">EB</strain>
    </source>
</reference>
<evidence type="ECO:0000259" key="1">
    <source>
        <dbReference type="Pfam" id="PF00534"/>
    </source>
</evidence>
<proteinExistence type="predicted"/>
<dbReference type="SUPFAM" id="SSF53756">
    <property type="entry name" value="UDP-Glycosyltransferase/glycogen phosphorylase"/>
    <property type="match status" value="1"/>
</dbReference>
<comment type="caution">
    <text evidence="2">The sequence shown here is derived from an EMBL/GenBank/DDBJ whole genome shotgun (WGS) entry which is preliminary data.</text>
</comment>
<dbReference type="InterPro" id="IPR001296">
    <property type="entry name" value="Glyco_trans_1"/>
</dbReference>
<gene>
    <name evidence="2" type="ORF">PPG34_05510</name>
</gene>
<dbReference type="Pfam" id="PF00534">
    <property type="entry name" value="Glycos_transf_1"/>
    <property type="match status" value="1"/>
</dbReference>
<dbReference type="Gene3D" id="3.40.50.2000">
    <property type="entry name" value="Glycogen Phosphorylase B"/>
    <property type="match status" value="2"/>
</dbReference>
<dbReference type="PANTHER" id="PTHR12526:SF630">
    <property type="entry name" value="GLYCOSYLTRANSFERASE"/>
    <property type="match status" value="1"/>
</dbReference>
<feature type="domain" description="Glycosyl transferase family 1" evidence="1">
    <location>
        <begin position="169"/>
        <end position="318"/>
    </location>
</feature>
<keyword evidence="3" id="KW-1185">Reference proteome</keyword>
<evidence type="ECO:0000313" key="3">
    <source>
        <dbReference type="Proteomes" id="UP001250932"/>
    </source>
</evidence>